<dbReference type="InterPro" id="IPR046348">
    <property type="entry name" value="SIS_dom_sf"/>
</dbReference>
<dbReference type="GO" id="GO:0097367">
    <property type="term" value="F:carbohydrate derivative binding"/>
    <property type="evidence" value="ECO:0007669"/>
    <property type="project" value="InterPro"/>
</dbReference>
<dbReference type="AlphaFoldDB" id="A0A4Q1JQX6"/>
<sequence length="346" mass="35694">MNSAAPLPQADQTLMFNEAASTGDVVAAQFARNHDTVAALAAELRANPPPFIATCARGSSDHAATFAKYLFETQLGIVTASASPSIGSVYAAPLKLAGALFIAISQSGKSPDLLRNAEAAKAAGARVVALVNVEDSPLAQLADTVIPLCAGPEKSVAATKSYLASLAALLQLAAQWSREPKLLAALETLPQALRSAWQSDWSSLTTGLTGAHNLFVLGRGLGLGAAQEAALKFKETCGLHAEAYSSAEVKHGPMALVGEGFPVLCFAQPDGTEAGTLALAEEFRGRGAQVWVASAHGDLPLAAPPHPACAPLLTIQSFYKAINALALARGHNPDVPPHLNKVTETV</sequence>
<dbReference type="GO" id="GO:1901135">
    <property type="term" value="P:carbohydrate derivative metabolic process"/>
    <property type="evidence" value="ECO:0007669"/>
    <property type="project" value="InterPro"/>
</dbReference>
<dbReference type="InterPro" id="IPR001347">
    <property type="entry name" value="SIS_dom"/>
</dbReference>
<keyword evidence="4" id="KW-1185">Reference proteome</keyword>
<evidence type="ECO:0000259" key="2">
    <source>
        <dbReference type="PROSITE" id="PS51464"/>
    </source>
</evidence>
<dbReference type="CDD" id="cd05008">
    <property type="entry name" value="SIS_GlmS_GlmD_1"/>
    <property type="match status" value="1"/>
</dbReference>
<feature type="domain" description="SIS" evidence="2">
    <location>
        <begin position="204"/>
        <end position="336"/>
    </location>
</feature>
<evidence type="ECO:0000313" key="3">
    <source>
        <dbReference type="EMBL" id="RXQ99672.1"/>
    </source>
</evidence>
<comment type="caution">
    <text evidence="3">The sequence shown here is derived from an EMBL/GenBank/DDBJ whole genome shotgun (WGS) entry which is preliminary data.</text>
</comment>
<dbReference type="RefSeq" id="WP_129472583.1">
    <property type="nucleotide sequence ID" value="NZ_SAWZ01000014.1"/>
</dbReference>
<evidence type="ECO:0000256" key="1">
    <source>
        <dbReference type="ARBA" id="ARBA00022737"/>
    </source>
</evidence>
<proteinExistence type="predicted"/>
<evidence type="ECO:0000313" key="4">
    <source>
        <dbReference type="Proteomes" id="UP000289784"/>
    </source>
</evidence>
<dbReference type="EMBL" id="SAWZ01000014">
    <property type="protein sequence ID" value="RXQ99672.1"/>
    <property type="molecule type" value="Genomic_DNA"/>
</dbReference>
<dbReference type="Pfam" id="PF01380">
    <property type="entry name" value="SIS"/>
    <property type="match status" value="2"/>
</dbReference>
<dbReference type="CDD" id="cd05009">
    <property type="entry name" value="SIS_GlmS_GlmD_2"/>
    <property type="match status" value="1"/>
</dbReference>
<name>A0A4Q1JQX6_9GAMM</name>
<accession>A0A4Q1JQX6</accession>
<keyword evidence="1" id="KW-0677">Repeat</keyword>
<dbReference type="SUPFAM" id="SSF53697">
    <property type="entry name" value="SIS domain"/>
    <property type="match status" value="1"/>
</dbReference>
<dbReference type="PANTHER" id="PTHR10937:SF8">
    <property type="entry name" value="AMINOTRANSFERASE-RELATED"/>
    <property type="match status" value="1"/>
</dbReference>
<dbReference type="Gene3D" id="3.40.50.10490">
    <property type="entry name" value="Glucose-6-phosphate isomerase like protein, domain 1"/>
    <property type="match status" value="2"/>
</dbReference>
<dbReference type="InterPro" id="IPR035466">
    <property type="entry name" value="GlmS/AgaS_SIS"/>
</dbReference>
<dbReference type="PROSITE" id="PS51464">
    <property type="entry name" value="SIS"/>
    <property type="match status" value="2"/>
</dbReference>
<dbReference type="PANTHER" id="PTHR10937">
    <property type="entry name" value="GLUCOSAMINE--FRUCTOSE-6-PHOSPHATE AMINOTRANSFERASE, ISOMERIZING"/>
    <property type="match status" value="1"/>
</dbReference>
<dbReference type="OrthoDB" id="9761808at2"/>
<dbReference type="InterPro" id="IPR035490">
    <property type="entry name" value="GlmS/FrlB_SIS"/>
</dbReference>
<dbReference type="Proteomes" id="UP000289784">
    <property type="component" value="Unassembled WGS sequence"/>
</dbReference>
<reference evidence="3 4" key="1">
    <citation type="submission" date="2019-01" db="EMBL/GenBank/DDBJ databases">
        <title>Pseudoxanthomonas composti sp. nov., isolated from compost.</title>
        <authorList>
            <person name="Yang G."/>
        </authorList>
    </citation>
    <scope>NUCLEOTIDE SEQUENCE [LARGE SCALE GENOMIC DNA]</scope>
    <source>
        <strain evidence="3 4">GSS15</strain>
    </source>
</reference>
<feature type="domain" description="SIS" evidence="2">
    <location>
        <begin position="40"/>
        <end position="188"/>
    </location>
</feature>
<gene>
    <name evidence="3" type="ORF">EPA99_17680</name>
</gene>
<protein>
    <submittedName>
        <fullName evidence="3">SIS domain-containing protein</fullName>
    </submittedName>
</protein>
<organism evidence="3 4">
    <name type="scientific">Pseudoxanthomonas composti</name>
    <dbReference type="NCBI Taxonomy" id="2137479"/>
    <lineage>
        <taxon>Bacteria</taxon>
        <taxon>Pseudomonadati</taxon>
        <taxon>Pseudomonadota</taxon>
        <taxon>Gammaproteobacteria</taxon>
        <taxon>Lysobacterales</taxon>
        <taxon>Lysobacteraceae</taxon>
        <taxon>Pseudoxanthomonas</taxon>
    </lineage>
</organism>